<feature type="domain" description="PKD" evidence="2">
    <location>
        <begin position="2634"/>
        <end position="2671"/>
    </location>
</feature>
<dbReference type="EMBL" id="CP032382">
    <property type="protein sequence ID" value="AYB33860.1"/>
    <property type="molecule type" value="Genomic_DNA"/>
</dbReference>
<dbReference type="OrthoDB" id="7794186at2"/>
<dbReference type="Pfam" id="PF13585">
    <property type="entry name" value="CHU_C"/>
    <property type="match status" value="1"/>
</dbReference>
<dbReference type="InterPro" id="IPR025667">
    <property type="entry name" value="SprB_repeat"/>
</dbReference>
<evidence type="ECO:0000256" key="1">
    <source>
        <dbReference type="SAM" id="SignalP"/>
    </source>
</evidence>
<dbReference type="InterPro" id="IPR000601">
    <property type="entry name" value="PKD_dom"/>
</dbReference>
<gene>
    <name evidence="3" type="ORF">D4L85_26225</name>
</gene>
<organism evidence="3 4">
    <name type="scientific">Chryseolinea soli</name>
    <dbReference type="NCBI Taxonomy" id="2321403"/>
    <lineage>
        <taxon>Bacteria</taxon>
        <taxon>Pseudomonadati</taxon>
        <taxon>Bacteroidota</taxon>
        <taxon>Cytophagia</taxon>
        <taxon>Cytophagales</taxon>
        <taxon>Fulvivirgaceae</taxon>
        <taxon>Chryseolinea</taxon>
    </lineage>
</organism>
<keyword evidence="4" id="KW-1185">Reference proteome</keyword>
<evidence type="ECO:0000259" key="2">
    <source>
        <dbReference type="PROSITE" id="PS50093"/>
    </source>
</evidence>
<keyword evidence="1" id="KW-0732">Signal</keyword>
<proteinExistence type="predicted"/>
<dbReference type="SUPFAM" id="SSF49299">
    <property type="entry name" value="PKD domain"/>
    <property type="match status" value="2"/>
</dbReference>
<dbReference type="InterPro" id="IPR013783">
    <property type="entry name" value="Ig-like_fold"/>
</dbReference>
<feature type="signal peptide" evidence="1">
    <location>
        <begin position="1"/>
        <end position="28"/>
    </location>
</feature>
<accession>A0A385SVX4</accession>
<dbReference type="Pfam" id="PF13573">
    <property type="entry name" value="SprB"/>
    <property type="match status" value="1"/>
</dbReference>
<sequence length="2800" mass="296325">MPKLLRRPFFWLVFIVSALNLVSFEAFSQGCNGADGTGIFTGSIANRDNGTICANSPITPGVIEIDINNIDEAGTIQFDINWDDGSAPVRVNAAKIGPNRFFASATHFFPPNGGQVKCEYRPDVRLVFNGGVCAANLGTPPRFVRWNTDDENTGRLSLLETLTNVNEYLVCAGVETNVTFTDRSILNCVPPDLVLGPNDKQRWRQFIYGTGASNITGAVKIGGTPRAFPFNGAVDASPATVTNSGFPTSTTQIITVPATAQVGEIFEITMNYWNTCNPYNVRPPVIETARIRIVDQPPPPGGTDQTVCNGTTPSNFNVTGVPGGNIVTWYRNVPGTPDAPGTPISSGTSTSLPVSAVPGYTNNTTAGNYIVWATYRPNVANALNCESPAVKLTKTIREAITVPNPTTAPPAQICNGNSFNVVMPAPATTTFGGTTEYVFTGDTGVTPSGTTATSTTFNVAVAFAPGQLFVDRNVRVSRRYTSNPNCTTDRDFTVRVFNQTVPGTLSGVPNACEGTSVGPLTLSGYVGTIDHWEVEINGGGFNTYTGPASGSSITPGVLTAGTYAYRAVVDNGPCATVNSNIQTVVITPNPTPPTAGADQAFCGSLTSSPLTATLTAGTGTWSYKSSIPAGRPAPGYTTNANDPNTALTIGSPTLAGEYTMVWTVVTGSCTFTDEVVIDFGANPTPIAAMPPINACGETATLAAPVPTIGTGVWTVTSGSAAALTIVDPTSPTTDVNLNGPAFAYGAYVLEWRVTSGNCPPAFNTVTVTFYQKPQVAAPDVNNVCLLPGAAVITPIAISGTYGGGAVGGTFSVVTGNGAIGSVTSGGGNLSSVYNATDADYLAGTPIKIKATAIPQIGSTCVAADQEFTINVDRKPLADAGPSPLNVCETSVQMNAQNPPPFGATGKWTVVSGTATISDDTDPNATIGGLPAPGNSVTVRWTLTSAGGNLCTDADDVVINRITAPNASNLNPVLCEVAPAGAPITTTVLLTDYESTITSIPAANRTIQWYQDGPPPLGTLVADPTIPFNNVPDGKVYIARIRETATGCTSDGSVIINIRALPSAQDATVALCEDTPGSNTTSNVDLIGDTRYRNAVTTPGNAITWFNTLADAQNNVNPITAPIASVVGSLDVFARVTYMTLPSCPTVVKLTLQVNLLPNDQAIIGDPTVCMGASGQPVNTLPVQTYQVTSVPGAKYYWTVPTGPGQFIVFAGGTVNDFYVLLQFPYTAAPAAADIKVRIELNGCSTSDVPLTILRSPQPVAPIITGDPVVCENDNSIPYHVSLPNPASNYNWEIRRQSDNSIGGAFVSSGQTFPDIFVEFSNEDVVLAVTEVNNVCVSPEGTYNVQVNKRPIMADNDQAVCSDTPTNIVFAKSTGPGPVSPVDIDKYTISDAIYSAGLGYVSPTAPETFPQTNLPANFIENHVFENLSASPLPVSYTVTPISEITTVFPLPIGSVTKECPGTPQIITVTVRPQPQLSPGLDKMICSDEPTGITLISRANTFPADRFIINNIIVPPGVAPTSAIPVADGTTLYLDDIIHDNTWVNTTGVNQDVKYVILPYSSSLGCAGSPATTVTVTIYPRSDVDPVVVPDLCNGDPLNVAFTSPNNSDANFLWLVKSYDPNINIGSPAAGLGNISNMILTNTSSTLDGVVTFEVRAKNPSTEEGINGCDNPVQIFTVTVLKSPVANSQTLTVCSDAPGGTTYTADLTALEISVTPDAGTPTTTITWYTSDPRLGPATAIPPANLPAYVVTNGVALFVEVVYTPTMCKKVVSVTHTVNPNLSINKTITDLKCNGDNTGEIRVDVLTGTPVYSYRIDGGPFINAGTSFYTFSALAAGAHSVEVQDARGCTLSESIQVNEPVTLGAVSSVSQEITCYLYKDGIIKTIASGGTAPYSSYLLLQTNTTDPNNDGIFENLGEGSYSVRVTDANNCVATSNLVPLVPPDQVEITSMLAAVDANGFNLSCHDALDGEIATTFTGGNNPPNYTLTLSKASDPANPIIANTTNQNYTFPNLGYGNYTLIAKDGKGCLSLPASAIIGNPPELNAGFIGSDQSICIGDDPVQINEIFPPSGGVGNYKMKWQFTTDPATGWLDLLPPVTTATYNPPRITETTYYRRLVESVSLRTGTSCVVRGDGNIVKVTVNPLPHVTLTGPSEVCQGDGFNLGITTNNVAIEYDYSVGGTTFVGLTGTDPTIPIGNFQHDETYTLLRAKDILTGCLSPDVPQTKVITIIKINTDFDVLAPDAQCSGGEFSFQWVAEQGVKYTWIWSDGQQDIINPGDVPLGPNIRKHIFTSGSTTTPTVYPVRLQAENALCLPKFTSKPITVFPTIALNIAPGDPILCSGESIRFKDQSEGVDIGKWYYHEIGKTDRLDERTGPLPDVNFVMTNNTTTNPIVYEFVYEASNSEGCSDVYKKEVKVYRGVTAAIGNVPDPPSPFVGGISTVQFINNSTPVDPTQFEYTWDFDDIKATPPTANGAGPFTVDYFSPGVKNVILKAVNIDALAIDNKQCMSVVSKPINIELPLLKAAFKATPLAACFPVDITIENLSPGADTFYWELYDQNGLVTTSNLREPVFRILKPGKYDIYLTASFLATGQTDFANQKGIEVFDVPSALFQLRPNPLYVPDTEMQTFNQSLRASQYEWDFNDGDKSTDFQPRHLYKLEGKYIVTLTAGYDNGNKDVDGDGVLDGNIVCYDTAQQEVVALDGGFIKLPNAFTPSPNGSSGGVAGNGTFNDVFLPITRGVQEFAMQIFDRWGNLIFESKDKNIGWDGYDKNGRLMPAGVYVYKLVLRLSDGQRTTKLGDVTLIR</sequence>
<name>A0A385SVX4_9BACT</name>
<dbReference type="InterPro" id="IPR045829">
    <property type="entry name" value="PKD_6"/>
</dbReference>
<dbReference type="InterPro" id="IPR035986">
    <property type="entry name" value="PKD_dom_sf"/>
</dbReference>
<evidence type="ECO:0000313" key="3">
    <source>
        <dbReference type="EMBL" id="AYB33860.1"/>
    </source>
</evidence>
<protein>
    <recommendedName>
        <fullName evidence="2">PKD domain-containing protein</fullName>
    </recommendedName>
</protein>
<dbReference type="Gene3D" id="2.60.40.10">
    <property type="entry name" value="Immunoglobulins"/>
    <property type="match status" value="2"/>
</dbReference>
<dbReference type="Pfam" id="PF18911">
    <property type="entry name" value="PKD_4"/>
    <property type="match status" value="1"/>
</dbReference>
<reference evidence="4" key="1">
    <citation type="submission" date="2018-09" db="EMBL/GenBank/DDBJ databases">
        <title>Chryseolinea sp. KIS68-18 isolated from soil.</title>
        <authorList>
            <person name="Weon H.-Y."/>
            <person name="Kwon S.-W."/>
            <person name="Lee S.A."/>
        </authorList>
    </citation>
    <scope>NUCLEOTIDE SEQUENCE [LARGE SCALE GENOMIC DNA]</scope>
    <source>
        <strain evidence="4">KIS68-18</strain>
    </source>
</reference>
<dbReference type="RefSeq" id="WP_119757087.1">
    <property type="nucleotide sequence ID" value="NZ_CP032382.1"/>
</dbReference>
<feature type="chain" id="PRO_5017469444" description="PKD domain-containing protein" evidence="1">
    <location>
        <begin position="29"/>
        <end position="2800"/>
    </location>
</feature>
<dbReference type="Proteomes" id="UP000266183">
    <property type="component" value="Chromosome"/>
</dbReference>
<dbReference type="PROSITE" id="PS50093">
    <property type="entry name" value="PKD"/>
    <property type="match status" value="1"/>
</dbReference>
<dbReference type="KEGG" id="chk:D4L85_26225"/>
<dbReference type="Pfam" id="PF19408">
    <property type="entry name" value="PKD_6"/>
    <property type="match status" value="1"/>
</dbReference>
<evidence type="ECO:0000313" key="4">
    <source>
        <dbReference type="Proteomes" id="UP000266183"/>
    </source>
</evidence>